<feature type="region of interest" description="Disordered" evidence="1">
    <location>
        <begin position="35"/>
        <end position="108"/>
    </location>
</feature>
<dbReference type="AlphaFoldDB" id="A0A2Z3YSH2"/>
<gene>
    <name evidence="3" type="ORF">Csp1_25010</name>
</gene>
<dbReference type="InterPro" id="IPR007969">
    <property type="entry name" value="DUF732"/>
</dbReference>
<feature type="domain" description="DUF732" evidence="2">
    <location>
        <begin position="111"/>
        <end position="188"/>
    </location>
</feature>
<evidence type="ECO:0000256" key="1">
    <source>
        <dbReference type="SAM" id="MobiDB-lite"/>
    </source>
</evidence>
<proteinExistence type="predicted"/>
<dbReference type="Proteomes" id="UP000247696">
    <property type="component" value="Chromosome"/>
</dbReference>
<dbReference type="EMBL" id="CP024988">
    <property type="protein sequence ID" value="AWT27249.1"/>
    <property type="molecule type" value="Genomic_DNA"/>
</dbReference>
<reference evidence="4" key="1">
    <citation type="submission" date="2017-11" db="EMBL/GenBank/DDBJ databases">
        <title>Otitis media/interna in a cat caused by the recently described species Corynebacterium provencense.</title>
        <authorList>
            <person name="Kittl S."/>
            <person name="Brodard I."/>
            <person name="Rychener L."/>
            <person name="Jores J."/>
            <person name="Roosje P."/>
            <person name="Gobeli Brawand S."/>
        </authorList>
    </citation>
    <scope>NUCLEOTIDE SEQUENCE [LARGE SCALE GENOMIC DNA]</scope>
    <source>
        <strain evidence="4">17KM38</strain>
    </source>
</reference>
<evidence type="ECO:0000313" key="3">
    <source>
        <dbReference type="EMBL" id="AWT27249.1"/>
    </source>
</evidence>
<keyword evidence="4" id="KW-1185">Reference proteome</keyword>
<evidence type="ECO:0000259" key="2">
    <source>
        <dbReference type="Pfam" id="PF05305"/>
    </source>
</evidence>
<dbReference type="OrthoDB" id="4428036at2"/>
<dbReference type="STRING" id="1737425.GCA_900049755_01394"/>
<dbReference type="KEGG" id="cpre:Csp1_25010"/>
<protein>
    <recommendedName>
        <fullName evidence="2">DUF732 domain-containing protein</fullName>
    </recommendedName>
</protein>
<accession>A0A2Z3YSH2</accession>
<dbReference type="PROSITE" id="PS51257">
    <property type="entry name" value="PROKAR_LIPOPROTEIN"/>
    <property type="match status" value="1"/>
</dbReference>
<feature type="compositionally biased region" description="Polar residues" evidence="1">
    <location>
        <begin position="61"/>
        <end position="74"/>
    </location>
</feature>
<feature type="compositionally biased region" description="Gly residues" evidence="1">
    <location>
        <begin position="76"/>
        <end position="86"/>
    </location>
</feature>
<dbReference type="Pfam" id="PF05305">
    <property type="entry name" value="DUF732"/>
    <property type="match status" value="1"/>
</dbReference>
<sequence>MTKLTDRAHAGGRPVSLGILALVTAGALAGLTACGDDSSTAEGTGTAAVAPSTVVPANPTSTDGTVATTTPNPHSGNGGSGAGEEGSGSTADGGVTEITELPPASSVRSEADDAFLGELRANGIDITDQVTQDQVIAAGHEQCQANSEGRESFSVPAIAGQLGTLGVTDKAPEESASVIRSAAEAHFCS</sequence>
<feature type="compositionally biased region" description="Low complexity" evidence="1">
    <location>
        <begin position="46"/>
        <end position="60"/>
    </location>
</feature>
<evidence type="ECO:0000313" key="4">
    <source>
        <dbReference type="Proteomes" id="UP000247696"/>
    </source>
</evidence>
<dbReference type="RefSeq" id="WP_110482223.1">
    <property type="nucleotide sequence ID" value="NZ_CP024988.1"/>
</dbReference>
<name>A0A2Z3YSH2_9CORY</name>
<organism evidence="3 4">
    <name type="scientific">Corynebacterium provencense</name>
    <dbReference type="NCBI Taxonomy" id="1737425"/>
    <lineage>
        <taxon>Bacteria</taxon>
        <taxon>Bacillati</taxon>
        <taxon>Actinomycetota</taxon>
        <taxon>Actinomycetes</taxon>
        <taxon>Mycobacteriales</taxon>
        <taxon>Corynebacteriaceae</taxon>
        <taxon>Corynebacterium</taxon>
    </lineage>
</organism>